<name>A0AAJ5WTS6_9BACT</name>
<dbReference type="EMBL" id="CP119311">
    <property type="protein sequence ID" value="WEK36595.1"/>
    <property type="molecule type" value="Genomic_DNA"/>
</dbReference>
<gene>
    <name evidence="2" type="ORF">P0Y53_03700</name>
</gene>
<keyword evidence="1" id="KW-0175">Coiled coil</keyword>
<dbReference type="Proteomes" id="UP001220610">
    <property type="component" value="Chromosome"/>
</dbReference>
<protein>
    <submittedName>
        <fullName evidence="2">Septum formation initiator family protein</fullName>
    </submittedName>
</protein>
<sequence length="98" mass="11873">MKLLSHIPAWLKNKYLLTAVVFAGWLLFFDDQDIVTTHFKHRNELHKLEESRDYYLAQIQETKAQLEELKLDQAALEKYAREKYWMKKDNEDLYILPE</sequence>
<dbReference type="Pfam" id="PF04977">
    <property type="entry name" value="DivIC"/>
    <property type="match status" value="1"/>
</dbReference>
<organism evidence="2 3">
    <name type="scientific">Candidatus Pseudobacter hemicellulosilyticus</name>
    <dbReference type="NCBI Taxonomy" id="3121375"/>
    <lineage>
        <taxon>Bacteria</taxon>
        <taxon>Pseudomonadati</taxon>
        <taxon>Bacteroidota</taxon>
        <taxon>Chitinophagia</taxon>
        <taxon>Chitinophagales</taxon>
        <taxon>Chitinophagaceae</taxon>
        <taxon>Pseudobacter</taxon>
    </lineage>
</organism>
<dbReference type="InterPro" id="IPR007060">
    <property type="entry name" value="FtsL/DivIC"/>
</dbReference>
<feature type="coiled-coil region" evidence="1">
    <location>
        <begin position="45"/>
        <end position="79"/>
    </location>
</feature>
<proteinExistence type="predicted"/>
<dbReference type="AlphaFoldDB" id="A0AAJ5WTS6"/>
<evidence type="ECO:0000313" key="2">
    <source>
        <dbReference type="EMBL" id="WEK36595.1"/>
    </source>
</evidence>
<reference evidence="2" key="1">
    <citation type="submission" date="2023-03" db="EMBL/GenBank/DDBJ databases">
        <title>Andean soil-derived lignocellulolytic bacterial consortium as a source of novel taxa and putative plastic-active enzymes.</title>
        <authorList>
            <person name="Diaz-Garcia L."/>
            <person name="Chuvochina M."/>
            <person name="Feuerriegel G."/>
            <person name="Bunk B."/>
            <person name="Sproer C."/>
            <person name="Streit W.R."/>
            <person name="Rodriguez L.M."/>
            <person name="Overmann J."/>
            <person name="Jimenez D.J."/>
        </authorList>
    </citation>
    <scope>NUCLEOTIDE SEQUENCE</scope>
    <source>
        <strain evidence="2">MAG 7</strain>
    </source>
</reference>
<evidence type="ECO:0000313" key="3">
    <source>
        <dbReference type="Proteomes" id="UP001220610"/>
    </source>
</evidence>
<evidence type="ECO:0000256" key="1">
    <source>
        <dbReference type="SAM" id="Coils"/>
    </source>
</evidence>
<accession>A0AAJ5WTS6</accession>